<reference evidence="1 2" key="1">
    <citation type="submission" date="2023-04" db="EMBL/GenBank/DDBJ databases">
        <title>Clostridium tannerae sp. nov., isolated from the fecal material of an alpaca.</title>
        <authorList>
            <person name="Miller S."/>
            <person name="Hendry M."/>
            <person name="King J."/>
            <person name="Sankaranarayanan K."/>
            <person name="Lawson P.A."/>
        </authorList>
    </citation>
    <scope>NUCLEOTIDE SEQUENCE [LARGE SCALE GENOMIC DNA]</scope>
    <source>
        <strain evidence="1 2">A1-XYC3</strain>
    </source>
</reference>
<organism evidence="1 2">
    <name type="scientific">Clostridium tanneri</name>
    <dbReference type="NCBI Taxonomy" id="3037988"/>
    <lineage>
        <taxon>Bacteria</taxon>
        <taxon>Bacillati</taxon>
        <taxon>Bacillota</taxon>
        <taxon>Clostridia</taxon>
        <taxon>Eubacteriales</taxon>
        <taxon>Clostridiaceae</taxon>
        <taxon>Clostridium</taxon>
    </lineage>
</organism>
<keyword evidence="1" id="KW-0547">Nucleotide-binding</keyword>
<proteinExistence type="predicted"/>
<evidence type="ECO:0000313" key="1">
    <source>
        <dbReference type="EMBL" id="MDW8802461.1"/>
    </source>
</evidence>
<keyword evidence="1" id="KW-0067">ATP-binding</keyword>
<dbReference type="Pfam" id="PF13589">
    <property type="entry name" value="HATPase_c_3"/>
    <property type="match status" value="1"/>
</dbReference>
<keyword evidence="2" id="KW-1185">Reference proteome</keyword>
<dbReference type="RefSeq" id="WP_318798788.1">
    <property type="nucleotide sequence ID" value="NZ_JARUJP010000021.1"/>
</dbReference>
<dbReference type="InterPro" id="IPR036890">
    <property type="entry name" value="HATPase_C_sf"/>
</dbReference>
<accession>A0ABU4JWZ0</accession>
<name>A0ABU4JWZ0_9CLOT</name>
<dbReference type="GO" id="GO:0005524">
    <property type="term" value="F:ATP binding"/>
    <property type="evidence" value="ECO:0007669"/>
    <property type="project" value="UniProtKB-KW"/>
</dbReference>
<dbReference type="EMBL" id="JARUJP010000021">
    <property type="protein sequence ID" value="MDW8802461.1"/>
    <property type="molecule type" value="Genomic_DNA"/>
</dbReference>
<sequence length="430" mass="49514">MGSVQAGPTKEFFIDMITRDIQLEKAILDLIDNSIDGAKRSGIFEGKEIMLTMNKDKFQICDNCGGFSINIAENYAFKFGRTTLKLASENQVEYSIGRFGVGMKRTLFKLGNRFKVESRTEKEHFTIEVDVNEWKSKDDELWNFELKKQNYNKEERWTGTRITVTELNSDIIQSFAESELANSSLKSEIGYSYAKLINKGLKIIVNGMEINASDVEMIYDDEIRPSVRKLKIAGTDIQIIAGISEAKPSDAGWYIYANDRLLLMADKSKTTGWGVKGEDLSLPQFHASKAMFRGVVFMNSKDVTKLPLTTTKVGVDVDSELYKTILQHMGMMMKEIFIYLNQINDKTDRDEIYNNHDRSIVFDIRKNYKKLKKEKFIFSVNIKSIKEKDAKIIYSRSRELADRIKKEYDLGSYKEVGEYTFDYFVDMECL</sequence>
<dbReference type="Proteomes" id="UP001281656">
    <property type="component" value="Unassembled WGS sequence"/>
</dbReference>
<gene>
    <name evidence="1" type="ORF">P8V03_15030</name>
</gene>
<dbReference type="SUPFAM" id="SSF55874">
    <property type="entry name" value="ATPase domain of HSP90 chaperone/DNA topoisomerase II/histidine kinase"/>
    <property type="match status" value="1"/>
</dbReference>
<comment type="caution">
    <text evidence="1">The sequence shown here is derived from an EMBL/GenBank/DDBJ whole genome shotgun (WGS) entry which is preliminary data.</text>
</comment>
<protein>
    <submittedName>
        <fullName evidence="1">ATP-binding protein</fullName>
    </submittedName>
</protein>
<dbReference type="Gene3D" id="3.30.565.10">
    <property type="entry name" value="Histidine kinase-like ATPase, C-terminal domain"/>
    <property type="match status" value="1"/>
</dbReference>
<evidence type="ECO:0000313" key="2">
    <source>
        <dbReference type="Proteomes" id="UP001281656"/>
    </source>
</evidence>